<dbReference type="InterPro" id="IPR002018">
    <property type="entry name" value="CarbesteraseB"/>
</dbReference>
<organism evidence="3">
    <name type="scientific">Cacopsylla melanoneura</name>
    <dbReference type="NCBI Taxonomy" id="428564"/>
    <lineage>
        <taxon>Eukaryota</taxon>
        <taxon>Metazoa</taxon>
        <taxon>Ecdysozoa</taxon>
        <taxon>Arthropoda</taxon>
        <taxon>Hexapoda</taxon>
        <taxon>Insecta</taxon>
        <taxon>Pterygota</taxon>
        <taxon>Neoptera</taxon>
        <taxon>Paraneoptera</taxon>
        <taxon>Hemiptera</taxon>
        <taxon>Sternorrhyncha</taxon>
        <taxon>Psylloidea</taxon>
        <taxon>Psyllidae</taxon>
        <taxon>Psyllinae</taxon>
        <taxon>Cacopsylla</taxon>
    </lineage>
</organism>
<proteinExistence type="predicted"/>
<protein>
    <recommendedName>
        <fullName evidence="2">Carboxylesterase type B domain-containing protein</fullName>
    </recommendedName>
</protein>
<evidence type="ECO:0000256" key="1">
    <source>
        <dbReference type="ARBA" id="ARBA00023180"/>
    </source>
</evidence>
<sequence length="100" mass="11367">MLQLFPLGFVSHTPTEEEVAASEQLLHLWTSFARDGVPDHPEWSPVSSESIEHLYISRNSVAMQPSFFEERMKFVDSLPLVMTSDLTDTVGQKPKVKTEF</sequence>
<dbReference type="Gene3D" id="3.40.50.1820">
    <property type="entry name" value="alpha/beta hydrolase"/>
    <property type="match status" value="1"/>
</dbReference>
<dbReference type="InterPro" id="IPR029058">
    <property type="entry name" value="AB_hydrolase_fold"/>
</dbReference>
<reference evidence="3" key="1">
    <citation type="submission" date="2021-05" db="EMBL/GenBank/DDBJ databases">
        <authorList>
            <person name="Alioto T."/>
            <person name="Alioto T."/>
            <person name="Gomez Garrido J."/>
        </authorList>
    </citation>
    <scope>NUCLEOTIDE SEQUENCE</scope>
</reference>
<dbReference type="SUPFAM" id="SSF53474">
    <property type="entry name" value="alpha/beta-Hydrolases"/>
    <property type="match status" value="1"/>
</dbReference>
<feature type="domain" description="Carboxylesterase type B" evidence="2">
    <location>
        <begin position="4"/>
        <end position="74"/>
    </location>
</feature>
<dbReference type="EMBL" id="HBUF01252216">
    <property type="protein sequence ID" value="CAG6680444.1"/>
    <property type="molecule type" value="Transcribed_RNA"/>
</dbReference>
<dbReference type="Pfam" id="PF00135">
    <property type="entry name" value="COesterase"/>
    <property type="match status" value="1"/>
</dbReference>
<evidence type="ECO:0000313" key="3">
    <source>
        <dbReference type="EMBL" id="CAG6680444.1"/>
    </source>
</evidence>
<dbReference type="AlphaFoldDB" id="A0A8D8T6D0"/>
<keyword evidence="1" id="KW-0325">Glycoprotein</keyword>
<dbReference type="EMBL" id="HBUF01252217">
    <property type="protein sequence ID" value="CAG6680445.1"/>
    <property type="molecule type" value="Transcribed_RNA"/>
</dbReference>
<accession>A0A8D8T6D0</accession>
<name>A0A8D8T6D0_9HEMI</name>
<evidence type="ECO:0000259" key="2">
    <source>
        <dbReference type="Pfam" id="PF00135"/>
    </source>
</evidence>